<comment type="similarity">
    <text evidence="1 11">Belongs to the helicase family. RecQ subfamily.</text>
</comment>
<name>A0A9P6CZA1_9AGAR</name>
<evidence type="ECO:0000256" key="2">
    <source>
        <dbReference type="ARBA" id="ARBA00022723"/>
    </source>
</evidence>
<dbReference type="GO" id="GO:0003677">
    <property type="term" value="F:DNA binding"/>
    <property type="evidence" value="ECO:0007669"/>
    <property type="project" value="UniProtKB-KW"/>
</dbReference>
<dbReference type="InterPro" id="IPR004589">
    <property type="entry name" value="DNA_helicase_ATP-dep_RecQ"/>
</dbReference>
<sequence length="807" mass="89989">MEDILEMFRSEEELQNGNGSSSKTWLPEPSYAPKDVKIRSRIADLEAEIRGIDEDLATLKNRRDVCLQEQAKLEKELERSRAQAHPNGKAKARPQGTNYATEDFPWSGALESRMKAVFGIKQFRLAQRGACNANMDRRDIVCIMPTGGGKSLTYQLPAILSTGCTLVISPLISLMTDQVLHLEEAGVEAAMLMSATSKSEKTEIIKNLRMLAERHTAVNDKAIKLLYVTPEKLNKDKSFLSLMQKVDQAGRLARIVIDEAHCVSQLGHDFRPDYKELHILRKIFPHVPIMALSATCGPQVLKDLIKILGLRDPVDGTNASAVGTVYFSSPLYRKNLHYTVVPKPDKAEQHITAIKDYILEKHPNDTGIIYCYSVKDTEVVAEKLRAASNGRIKTGVYNARIHDAEKHKLHVDWREGRIKVVCATIAFGLGIDKGDVRFVIHHSISKSLEGFYQESGRAGRDGKDSDCVLYYRPQDASSLGGLTSSEKDGSRKLHAVLEFAEDLRRCRKLHFAEYFSHSSELSIASWTTDESGALDPCGHCDNCTRPPESVERKDVTLATWQLLKIVNAVRQSGTKLTLSQLVTLARGGKKGTYEVKQGRKKQQSTLDLEAVAGGPVDLSKNDLEHLIVYLLTQNYLKEEYQQTAYTCNVYLALGPLALRLVYETREAVVRFSKVKLEFYFLKASRKTKAKKTDDASKAKVPRKRATAGAASKKGKGKAIDLDSDEDVSNTSDEDKDDLITDYIPNPTAEPLNSDDMYASDSVEEAYDWETYPVRGPEGPPSKKRRKSDDVGFTVIKEGDNEVIELSD</sequence>
<dbReference type="InterPro" id="IPR036388">
    <property type="entry name" value="WH-like_DNA-bd_sf"/>
</dbReference>
<evidence type="ECO:0000313" key="16">
    <source>
        <dbReference type="Proteomes" id="UP000807469"/>
    </source>
</evidence>
<comment type="caution">
    <text evidence="15">The sequence shown here is derived from an EMBL/GenBank/DDBJ whole genome shotgun (WGS) entry which is preliminary data.</text>
</comment>
<evidence type="ECO:0000256" key="8">
    <source>
        <dbReference type="ARBA" id="ARBA00023235"/>
    </source>
</evidence>
<dbReference type="GO" id="GO:0005694">
    <property type="term" value="C:chromosome"/>
    <property type="evidence" value="ECO:0007669"/>
    <property type="project" value="TreeGrafter"/>
</dbReference>
<dbReference type="AlphaFoldDB" id="A0A9P6CZA1"/>
<evidence type="ECO:0000256" key="5">
    <source>
        <dbReference type="ARBA" id="ARBA00022806"/>
    </source>
</evidence>
<dbReference type="SMART" id="SM00490">
    <property type="entry name" value="HELICc"/>
    <property type="match status" value="1"/>
</dbReference>
<keyword evidence="5 11" id="KW-0347">Helicase</keyword>
<dbReference type="InterPro" id="IPR002464">
    <property type="entry name" value="DNA/RNA_helicase_DEAH_CS"/>
</dbReference>
<evidence type="ECO:0000256" key="4">
    <source>
        <dbReference type="ARBA" id="ARBA00022801"/>
    </source>
</evidence>
<evidence type="ECO:0000259" key="14">
    <source>
        <dbReference type="PROSITE" id="PS51194"/>
    </source>
</evidence>
<dbReference type="FunFam" id="3.40.50.300:FF:001544">
    <property type="entry name" value="ATP-dependent DNA helicase"/>
    <property type="match status" value="1"/>
</dbReference>
<comment type="catalytic activity">
    <reaction evidence="11">
        <text>ATP + H2O = ADP + phosphate + H(+)</text>
        <dbReference type="Rhea" id="RHEA:13065"/>
        <dbReference type="ChEBI" id="CHEBI:15377"/>
        <dbReference type="ChEBI" id="CHEBI:15378"/>
        <dbReference type="ChEBI" id="CHEBI:30616"/>
        <dbReference type="ChEBI" id="CHEBI:43474"/>
        <dbReference type="ChEBI" id="CHEBI:456216"/>
    </reaction>
</comment>
<feature type="region of interest" description="Disordered" evidence="12">
    <location>
        <begin position="76"/>
        <end position="98"/>
    </location>
</feature>
<comment type="subcellular location">
    <subcellularLocation>
        <location evidence="11">Nucleus</location>
    </subcellularLocation>
</comment>
<keyword evidence="4 11" id="KW-0378">Hydrolase</keyword>
<evidence type="ECO:0000256" key="1">
    <source>
        <dbReference type="ARBA" id="ARBA00005446"/>
    </source>
</evidence>
<proteinExistence type="inferred from homology"/>
<dbReference type="PROSITE" id="PS00690">
    <property type="entry name" value="DEAH_ATP_HELICASE"/>
    <property type="match status" value="1"/>
</dbReference>
<dbReference type="GO" id="GO:0005634">
    <property type="term" value="C:nucleus"/>
    <property type="evidence" value="ECO:0007669"/>
    <property type="project" value="UniProtKB-SubCell"/>
</dbReference>
<keyword evidence="2" id="KW-0479">Metal-binding</keyword>
<protein>
    <recommendedName>
        <fullName evidence="11">ATP-dependent DNA helicase</fullName>
        <ecNumber evidence="11">5.6.2.4</ecNumber>
    </recommendedName>
</protein>
<dbReference type="EC" id="5.6.2.4" evidence="11"/>
<dbReference type="OrthoDB" id="10261556at2759"/>
<dbReference type="GO" id="GO:0000724">
    <property type="term" value="P:double-strand break repair via homologous recombination"/>
    <property type="evidence" value="ECO:0007669"/>
    <property type="project" value="TreeGrafter"/>
</dbReference>
<dbReference type="SMART" id="SM00487">
    <property type="entry name" value="DEXDc"/>
    <property type="match status" value="1"/>
</dbReference>
<dbReference type="InterPro" id="IPR027417">
    <property type="entry name" value="P-loop_NTPase"/>
</dbReference>
<feature type="compositionally biased region" description="Acidic residues" evidence="12">
    <location>
        <begin position="721"/>
        <end position="736"/>
    </location>
</feature>
<dbReference type="Pfam" id="PF16124">
    <property type="entry name" value="RecQ_Zn_bind"/>
    <property type="match status" value="1"/>
</dbReference>
<evidence type="ECO:0000259" key="13">
    <source>
        <dbReference type="PROSITE" id="PS51192"/>
    </source>
</evidence>
<feature type="domain" description="Helicase ATP-binding" evidence="13">
    <location>
        <begin position="131"/>
        <end position="314"/>
    </location>
</feature>
<reference evidence="15" key="1">
    <citation type="submission" date="2020-11" db="EMBL/GenBank/DDBJ databases">
        <authorList>
            <consortium name="DOE Joint Genome Institute"/>
            <person name="Ahrendt S."/>
            <person name="Riley R."/>
            <person name="Andreopoulos W."/>
            <person name="Labutti K."/>
            <person name="Pangilinan J."/>
            <person name="Ruiz-Duenas F.J."/>
            <person name="Barrasa J.M."/>
            <person name="Sanchez-Garcia M."/>
            <person name="Camarero S."/>
            <person name="Miyauchi S."/>
            <person name="Serrano A."/>
            <person name="Linde D."/>
            <person name="Babiker R."/>
            <person name="Drula E."/>
            <person name="Ayuso-Fernandez I."/>
            <person name="Pacheco R."/>
            <person name="Padilla G."/>
            <person name="Ferreira P."/>
            <person name="Barriuso J."/>
            <person name="Kellner H."/>
            <person name="Castanera R."/>
            <person name="Alfaro M."/>
            <person name="Ramirez L."/>
            <person name="Pisabarro A.G."/>
            <person name="Kuo A."/>
            <person name="Tritt A."/>
            <person name="Lipzen A."/>
            <person name="He G."/>
            <person name="Yan M."/>
            <person name="Ng V."/>
            <person name="Cullen D."/>
            <person name="Martin F."/>
            <person name="Rosso M.-N."/>
            <person name="Henrissat B."/>
            <person name="Hibbett D."/>
            <person name="Martinez A.T."/>
            <person name="Grigoriev I.V."/>
        </authorList>
    </citation>
    <scope>NUCLEOTIDE SEQUENCE</scope>
    <source>
        <strain evidence="15">CIRM-BRFM 674</strain>
    </source>
</reference>
<keyword evidence="6 11" id="KW-0067">ATP-binding</keyword>
<keyword evidence="8" id="KW-0413">Isomerase</keyword>
<dbReference type="EMBL" id="MU155131">
    <property type="protein sequence ID" value="KAF9486141.1"/>
    <property type="molecule type" value="Genomic_DNA"/>
</dbReference>
<dbReference type="Pfam" id="PF00271">
    <property type="entry name" value="Helicase_C"/>
    <property type="match status" value="1"/>
</dbReference>
<dbReference type="NCBIfam" id="TIGR00614">
    <property type="entry name" value="recQ_fam"/>
    <property type="match status" value="1"/>
</dbReference>
<dbReference type="GO" id="GO:0046872">
    <property type="term" value="F:metal ion binding"/>
    <property type="evidence" value="ECO:0007669"/>
    <property type="project" value="UniProtKB-KW"/>
</dbReference>
<keyword evidence="9 11" id="KW-0539">Nucleus</keyword>
<accession>A0A9P6CZA1</accession>
<dbReference type="GO" id="GO:0043138">
    <property type="term" value="F:3'-5' DNA helicase activity"/>
    <property type="evidence" value="ECO:0007669"/>
    <property type="project" value="UniProtKB-EC"/>
</dbReference>
<dbReference type="Gene3D" id="3.40.50.300">
    <property type="entry name" value="P-loop containing nucleotide triphosphate hydrolases"/>
    <property type="match status" value="2"/>
</dbReference>
<dbReference type="GO" id="GO:0005737">
    <property type="term" value="C:cytoplasm"/>
    <property type="evidence" value="ECO:0007669"/>
    <property type="project" value="TreeGrafter"/>
</dbReference>
<evidence type="ECO:0000256" key="6">
    <source>
        <dbReference type="ARBA" id="ARBA00022840"/>
    </source>
</evidence>
<dbReference type="SUPFAM" id="SSF52540">
    <property type="entry name" value="P-loop containing nucleoside triphosphate hydrolases"/>
    <property type="match status" value="1"/>
</dbReference>
<evidence type="ECO:0000256" key="7">
    <source>
        <dbReference type="ARBA" id="ARBA00023125"/>
    </source>
</evidence>
<feature type="region of interest" description="Disordered" evidence="12">
    <location>
        <begin position="691"/>
        <end position="790"/>
    </location>
</feature>
<evidence type="ECO:0000256" key="11">
    <source>
        <dbReference type="RuleBase" id="RU364117"/>
    </source>
</evidence>
<evidence type="ECO:0000313" key="15">
    <source>
        <dbReference type="EMBL" id="KAF9486141.1"/>
    </source>
</evidence>
<dbReference type="PANTHER" id="PTHR13710">
    <property type="entry name" value="DNA HELICASE RECQ FAMILY MEMBER"/>
    <property type="match status" value="1"/>
</dbReference>
<keyword evidence="3 11" id="KW-0547">Nucleotide-binding</keyword>
<dbReference type="PROSITE" id="PS51194">
    <property type="entry name" value="HELICASE_CTER"/>
    <property type="match status" value="1"/>
</dbReference>
<feature type="region of interest" description="Disordered" evidence="12">
    <location>
        <begin position="8"/>
        <end position="30"/>
    </location>
</feature>
<dbReference type="GO" id="GO:0016787">
    <property type="term" value="F:hydrolase activity"/>
    <property type="evidence" value="ECO:0007669"/>
    <property type="project" value="UniProtKB-KW"/>
</dbReference>
<evidence type="ECO:0000256" key="9">
    <source>
        <dbReference type="ARBA" id="ARBA00023242"/>
    </source>
</evidence>
<feature type="compositionally biased region" description="Polar residues" evidence="12">
    <location>
        <begin position="15"/>
        <end position="24"/>
    </location>
</feature>
<feature type="domain" description="Helicase C-terminal" evidence="14">
    <location>
        <begin position="346"/>
        <end position="504"/>
    </location>
</feature>
<organism evidence="15 16">
    <name type="scientific">Pholiota conissans</name>
    <dbReference type="NCBI Taxonomy" id="109636"/>
    <lineage>
        <taxon>Eukaryota</taxon>
        <taxon>Fungi</taxon>
        <taxon>Dikarya</taxon>
        <taxon>Basidiomycota</taxon>
        <taxon>Agaricomycotina</taxon>
        <taxon>Agaricomycetes</taxon>
        <taxon>Agaricomycetidae</taxon>
        <taxon>Agaricales</taxon>
        <taxon>Agaricineae</taxon>
        <taxon>Strophariaceae</taxon>
        <taxon>Pholiota</taxon>
    </lineage>
</organism>
<dbReference type="Gene3D" id="1.10.10.10">
    <property type="entry name" value="Winged helix-like DNA-binding domain superfamily/Winged helix DNA-binding domain"/>
    <property type="match status" value="1"/>
</dbReference>
<dbReference type="InterPro" id="IPR011545">
    <property type="entry name" value="DEAD/DEAH_box_helicase_dom"/>
</dbReference>
<dbReference type="GO" id="GO:0005524">
    <property type="term" value="F:ATP binding"/>
    <property type="evidence" value="ECO:0007669"/>
    <property type="project" value="UniProtKB-KW"/>
</dbReference>
<dbReference type="InterPro" id="IPR014001">
    <property type="entry name" value="Helicase_ATP-bd"/>
</dbReference>
<comment type="catalytic activity">
    <reaction evidence="10 11">
        <text>Couples ATP hydrolysis with the unwinding of duplex DNA by translocating in the 3'-5' direction.</text>
        <dbReference type="EC" id="5.6.2.4"/>
    </reaction>
</comment>
<evidence type="ECO:0000256" key="3">
    <source>
        <dbReference type="ARBA" id="ARBA00022741"/>
    </source>
</evidence>
<evidence type="ECO:0000256" key="12">
    <source>
        <dbReference type="SAM" id="MobiDB-lite"/>
    </source>
</evidence>
<dbReference type="Proteomes" id="UP000807469">
    <property type="component" value="Unassembled WGS sequence"/>
</dbReference>
<dbReference type="Pfam" id="PF00270">
    <property type="entry name" value="DEAD"/>
    <property type="match status" value="1"/>
</dbReference>
<dbReference type="PROSITE" id="PS51192">
    <property type="entry name" value="HELICASE_ATP_BIND_1"/>
    <property type="match status" value="1"/>
</dbReference>
<evidence type="ECO:0000256" key="10">
    <source>
        <dbReference type="ARBA" id="ARBA00034617"/>
    </source>
</evidence>
<dbReference type="PANTHER" id="PTHR13710:SF105">
    <property type="entry name" value="ATP-DEPENDENT DNA HELICASE Q1"/>
    <property type="match status" value="1"/>
</dbReference>
<keyword evidence="16" id="KW-1185">Reference proteome</keyword>
<dbReference type="GO" id="GO:0009378">
    <property type="term" value="F:four-way junction helicase activity"/>
    <property type="evidence" value="ECO:0007669"/>
    <property type="project" value="TreeGrafter"/>
</dbReference>
<gene>
    <name evidence="15" type="ORF">BDN70DRAFT_870237</name>
</gene>
<keyword evidence="7" id="KW-0238">DNA-binding</keyword>
<dbReference type="InterPro" id="IPR032284">
    <property type="entry name" value="RecQ_Zn-bd"/>
</dbReference>
<dbReference type="InterPro" id="IPR001650">
    <property type="entry name" value="Helicase_C-like"/>
</dbReference>